<dbReference type="Proteomes" id="UP000828390">
    <property type="component" value="Unassembled WGS sequence"/>
</dbReference>
<dbReference type="EMBL" id="JAIWYP010000007">
    <property type="protein sequence ID" value="KAH3799222.1"/>
    <property type="molecule type" value="Genomic_DNA"/>
</dbReference>
<proteinExistence type="predicted"/>
<organism evidence="1 2">
    <name type="scientific">Dreissena polymorpha</name>
    <name type="common">Zebra mussel</name>
    <name type="synonym">Mytilus polymorpha</name>
    <dbReference type="NCBI Taxonomy" id="45954"/>
    <lineage>
        <taxon>Eukaryota</taxon>
        <taxon>Metazoa</taxon>
        <taxon>Spiralia</taxon>
        <taxon>Lophotrochozoa</taxon>
        <taxon>Mollusca</taxon>
        <taxon>Bivalvia</taxon>
        <taxon>Autobranchia</taxon>
        <taxon>Heteroconchia</taxon>
        <taxon>Euheterodonta</taxon>
        <taxon>Imparidentia</taxon>
        <taxon>Neoheterodontei</taxon>
        <taxon>Myida</taxon>
        <taxon>Dreissenoidea</taxon>
        <taxon>Dreissenidae</taxon>
        <taxon>Dreissena</taxon>
    </lineage>
</organism>
<reference evidence="1" key="1">
    <citation type="journal article" date="2019" name="bioRxiv">
        <title>The Genome of the Zebra Mussel, Dreissena polymorpha: A Resource for Invasive Species Research.</title>
        <authorList>
            <person name="McCartney M.A."/>
            <person name="Auch B."/>
            <person name="Kono T."/>
            <person name="Mallez S."/>
            <person name="Zhang Y."/>
            <person name="Obille A."/>
            <person name="Becker A."/>
            <person name="Abrahante J.E."/>
            <person name="Garbe J."/>
            <person name="Badalamenti J.P."/>
            <person name="Herman A."/>
            <person name="Mangelson H."/>
            <person name="Liachko I."/>
            <person name="Sullivan S."/>
            <person name="Sone E.D."/>
            <person name="Koren S."/>
            <person name="Silverstein K.A.T."/>
            <person name="Beckman K.B."/>
            <person name="Gohl D.M."/>
        </authorList>
    </citation>
    <scope>NUCLEOTIDE SEQUENCE</scope>
    <source>
        <strain evidence="1">Duluth1</strain>
        <tissue evidence="1">Whole animal</tissue>
    </source>
</reference>
<evidence type="ECO:0000313" key="1">
    <source>
        <dbReference type="EMBL" id="KAH3799222.1"/>
    </source>
</evidence>
<sequence>MYSEQKSNVMYMLLYQIIETESCLVVRDGLDEWMAPDGSNLAEPSMAGFPNDNCAVLTTSRPWKLADERIKNS</sequence>
<accession>A0A9D4J8R2</accession>
<evidence type="ECO:0000313" key="2">
    <source>
        <dbReference type="Proteomes" id="UP000828390"/>
    </source>
</evidence>
<protein>
    <submittedName>
        <fullName evidence="1">Uncharacterized protein</fullName>
    </submittedName>
</protein>
<name>A0A9D4J8R2_DREPO</name>
<gene>
    <name evidence="1" type="ORF">DPMN_152828</name>
</gene>
<dbReference type="AlphaFoldDB" id="A0A9D4J8R2"/>
<comment type="caution">
    <text evidence="1">The sequence shown here is derived from an EMBL/GenBank/DDBJ whole genome shotgun (WGS) entry which is preliminary data.</text>
</comment>
<keyword evidence="2" id="KW-1185">Reference proteome</keyword>
<reference evidence="1" key="2">
    <citation type="submission" date="2020-11" db="EMBL/GenBank/DDBJ databases">
        <authorList>
            <person name="McCartney M.A."/>
            <person name="Auch B."/>
            <person name="Kono T."/>
            <person name="Mallez S."/>
            <person name="Becker A."/>
            <person name="Gohl D.M."/>
            <person name="Silverstein K.A.T."/>
            <person name="Koren S."/>
            <person name="Bechman K.B."/>
            <person name="Herman A."/>
            <person name="Abrahante J.E."/>
            <person name="Garbe J."/>
        </authorList>
    </citation>
    <scope>NUCLEOTIDE SEQUENCE</scope>
    <source>
        <strain evidence="1">Duluth1</strain>
        <tissue evidence="1">Whole animal</tissue>
    </source>
</reference>